<protein>
    <submittedName>
        <fullName evidence="1">Uncharacterized protein</fullName>
    </submittedName>
</protein>
<comment type="caution">
    <text evidence="1">The sequence shown here is derived from an EMBL/GenBank/DDBJ whole genome shotgun (WGS) entry which is preliminary data.</text>
</comment>
<accession>A0AAD1UPF3</accession>
<gene>
    <name evidence="1" type="ORF">ECRASSUSDP1_LOCUS11972</name>
</gene>
<organism evidence="1 2">
    <name type="scientific">Euplotes crassus</name>
    <dbReference type="NCBI Taxonomy" id="5936"/>
    <lineage>
        <taxon>Eukaryota</taxon>
        <taxon>Sar</taxon>
        <taxon>Alveolata</taxon>
        <taxon>Ciliophora</taxon>
        <taxon>Intramacronucleata</taxon>
        <taxon>Spirotrichea</taxon>
        <taxon>Hypotrichia</taxon>
        <taxon>Euplotida</taxon>
        <taxon>Euplotidae</taxon>
        <taxon>Moneuplotes</taxon>
    </lineage>
</organism>
<dbReference type="AlphaFoldDB" id="A0AAD1UPF3"/>
<sequence>MNVLYLYKRDEEDSEIEVYRKENYFAETMITAAGVYTMYWFESLKIQLNVDLEVVYKNAAYCRCKKIYKIPKNNQYNVYMTKYLNDPALSFPKMMKHIERANINCLMLIKNYEPKRNDINNVVRSTVKLMCHSLNILFIERFYVKKRQFNLIIKKLHQVRFVSFARCAIEFSPRKIESKIRSRFSKILFDHVNNVLEEDEFLTYKPVLNFCRAIRDCSLAWSLRKFKVYPGFNRKMTNEISEECDLGHVDFITYEKSSPGWDYF</sequence>
<evidence type="ECO:0000313" key="1">
    <source>
        <dbReference type="EMBL" id="CAI2370655.1"/>
    </source>
</evidence>
<reference evidence="1" key="1">
    <citation type="submission" date="2023-07" db="EMBL/GenBank/DDBJ databases">
        <authorList>
            <consortium name="AG Swart"/>
            <person name="Singh M."/>
            <person name="Singh A."/>
            <person name="Seah K."/>
            <person name="Emmerich C."/>
        </authorList>
    </citation>
    <scope>NUCLEOTIDE SEQUENCE</scope>
    <source>
        <strain evidence="1">DP1</strain>
    </source>
</reference>
<keyword evidence="2" id="KW-1185">Reference proteome</keyword>
<name>A0AAD1UPF3_EUPCR</name>
<dbReference type="EMBL" id="CAMPGE010011853">
    <property type="protein sequence ID" value="CAI2370655.1"/>
    <property type="molecule type" value="Genomic_DNA"/>
</dbReference>
<dbReference type="Proteomes" id="UP001295684">
    <property type="component" value="Unassembled WGS sequence"/>
</dbReference>
<proteinExistence type="predicted"/>
<evidence type="ECO:0000313" key="2">
    <source>
        <dbReference type="Proteomes" id="UP001295684"/>
    </source>
</evidence>